<organism evidence="1 2">
    <name type="scientific">candidate division MSBL1 archaeon SCGC-AAA259E17</name>
    <dbReference type="NCBI Taxonomy" id="1698263"/>
    <lineage>
        <taxon>Archaea</taxon>
        <taxon>Methanobacteriati</taxon>
        <taxon>Methanobacteriota</taxon>
        <taxon>candidate division MSBL1</taxon>
    </lineage>
</organism>
<dbReference type="AlphaFoldDB" id="A0A133UDR1"/>
<sequence length="69" mass="7984">MKMISKIGELVGEKIIDRATKKFGDLEEALEHLYWWEKEYSIEKPGMLSLLEVSVPYMRDIPSGVKIDV</sequence>
<accession>A0A133UDR1</accession>
<protein>
    <submittedName>
        <fullName evidence="1">Uncharacterized protein</fullName>
    </submittedName>
</protein>
<gene>
    <name evidence="1" type="ORF">AKJ64_03365</name>
</gene>
<name>A0A133UDR1_9EURY</name>
<proteinExistence type="predicted"/>
<evidence type="ECO:0000313" key="2">
    <source>
        <dbReference type="Proteomes" id="UP000070373"/>
    </source>
</evidence>
<comment type="caution">
    <text evidence="1">The sequence shown here is derived from an EMBL/GenBank/DDBJ whole genome shotgun (WGS) entry which is preliminary data.</text>
</comment>
<dbReference type="EMBL" id="LHXN01000058">
    <property type="protein sequence ID" value="KXA92353.1"/>
    <property type="molecule type" value="Genomic_DNA"/>
</dbReference>
<dbReference type="Proteomes" id="UP000070373">
    <property type="component" value="Unassembled WGS sequence"/>
</dbReference>
<evidence type="ECO:0000313" key="1">
    <source>
        <dbReference type="EMBL" id="KXA92353.1"/>
    </source>
</evidence>
<keyword evidence="2" id="KW-1185">Reference proteome</keyword>
<reference evidence="1 2" key="1">
    <citation type="journal article" date="2016" name="Sci. Rep.">
        <title>Metabolic traits of an uncultured archaeal lineage -MSBL1- from brine pools of the Red Sea.</title>
        <authorList>
            <person name="Mwirichia R."/>
            <person name="Alam I."/>
            <person name="Rashid M."/>
            <person name="Vinu M."/>
            <person name="Ba-Alawi W."/>
            <person name="Anthony Kamau A."/>
            <person name="Kamanda Ngugi D."/>
            <person name="Goker M."/>
            <person name="Klenk H.P."/>
            <person name="Bajic V."/>
            <person name="Stingl U."/>
        </authorList>
    </citation>
    <scope>NUCLEOTIDE SEQUENCE [LARGE SCALE GENOMIC DNA]</scope>
    <source>
        <strain evidence="1">SCGC-AAA259E17</strain>
    </source>
</reference>